<dbReference type="FunFam" id="3.40.50.11540:FF:000001">
    <property type="entry name" value="NADH dehydrogenase [ubiquinone] flavoprotein 1, mitochondrial"/>
    <property type="match status" value="1"/>
</dbReference>
<dbReference type="SUPFAM" id="SSF52833">
    <property type="entry name" value="Thioredoxin-like"/>
    <property type="match status" value="1"/>
</dbReference>
<dbReference type="SMART" id="SM00928">
    <property type="entry name" value="NADH_4Fe-4S"/>
    <property type="match status" value="1"/>
</dbReference>
<accession>A0A399FW13</accession>
<dbReference type="FunFam" id="1.20.1440.230:FF:000001">
    <property type="entry name" value="Mitochondrial NADH dehydrogenase flavoprotein 1"/>
    <property type="match status" value="1"/>
</dbReference>
<evidence type="ECO:0000313" key="7">
    <source>
        <dbReference type="EMBL" id="RII00177.1"/>
    </source>
</evidence>
<comment type="similarity">
    <text evidence="1">Belongs to the complex I 51 kDa subunit family.</text>
</comment>
<name>A0A399FW13_UNCN2</name>
<dbReference type="PANTHER" id="PTHR43578:SF3">
    <property type="entry name" value="NADH-QUINONE OXIDOREDUCTASE SUBUNIT F"/>
    <property type="match status" value="1"/>
</dbReference>
<reference evidence="7 8" key="1">
    <citation type="submission" date="2018-08" db="EMBL/GenBank/DDBJ databases">
        <title>Draft genome of candidate division NPL-UPA2 bacterium Unc8 that adapted to ultra-basic serpentinizing groundwater.</title>
        <authorList>
            <person name="Ishii S."/>
            <person name="Suzuki S."/>
            <person name="Nealson K.H."/>
        </authorList>
    </citation>
    <scope>NUCLEOTIDE SEQUENCE [LARGE SCALE GENOMIC DNA]</scope>
    <source>
        <strain evidence="7">Unc8</strain>
    </source>
</reference>
<dbReference type="InterPro" id="IPR037225">
    <property type="entry name" value="Nuo51_FMN-bd_sf"/>
</dbReference>
<comment type="caution">
    <text evidence="7">The sequence shown here is derived from an EMBL/GenBank/DDBJ whole genome shotgun (WGS) entry which is preliminary data.</text>
</comment>
<dbReference type="InterPro" id="IPR019575">
    <property type="entry name" value="Nuop51_4Fe4S-bd"/>
</dbReference>
<keyword evidence="2" id="KW-0004">4Fe-4S</keyword>
<dbReference type="GO" id="GO:0051539">
    <property type="term" value="F:4 iron, 4 sulfur cluster binding"/>
    <property type="evidence" value="ECO:0007669"/>
    <property type="project" value="UniProtKB-KW"/>
</dbReference>
<sequence length="621" mass="66782">MTFEQRQHNAIAEWKALDEKPCIYVGAATCGRASGALKLIESVNKELKKNRLAANMIEVGCIGLCYAEPLIDIAGADGVRVSYRNVTTEMIPQLINEHLINNNPVAALALGVVGSSKISGIPNLFDLPVLKPQERIALRNCGYIDPENINHYIASDGYRGLKRALKMSPDEVIEEVKISGLRGRGGAGFPTAVKWQFCRKAPGDEKYLICNADEGDPGAFMDRALLESDPHSVLEGMLIGAYAIGTTMGYIYIRSEYPLAITRLKIALGAMEDYGLLGDNILGSDFNFHIKVKIGAGAFVCGEETAMLFSIEGKRSVPRSRPPFPASSGLWGKPTNINNVETWANVSAIFDKSGEWYAGYGTEKSKGTKIFALAGKINNTGLIEVPMGITLGEIIYDIGGGIPDDKEFKAIQTGGPSGGCLPKAALDLPVDYEQLAAAGSIMGSGGMIVADTDTCMVDIARYFLTFTQNESCGKCVLCREGTMQMLEILTDITQGKGNSSDIERLLELAEAVKIGSLCALGGTAPNPVLTTIKYFRPEYETHINEKKCPARVCKALISFYVSPDKCKGCMACLKACPVGVIKGKSKMIHIINQEGCIRCGVCLDVCPPKFKAIAKVTGSLP</sequence>
<protein>
    <submittedName>
        <fullName evidence="7">NADH-quinone oxidoreductase subunit NuoF</fullName>
    </submittedName>
</protein>
<dbReference type="SUPFAM" id="SSF142019">
    <property type="entry name" value="Nqo1 FMN-binding domain-like"/>
    <property type="match status" value="1"/>
</dbReference>
<evidence type="ECO:0000256" key="3">
    <source>
        <dbReference type="ARBA" id="ARBA00022723"/>
    </source>
</evidence>
<dbReference type="Pfam" id="PF01512">
    <property type="entry name" value="Complex1_51K"/>
    <property type="match status" value="1"/>
</dbReference>
<dbReference type="Gene3D" id="1.20.1440.230">
    <property type="entry name" value="NADH-ubiquinone oxidoreductase 51kDa subunit, iron-sulphur binding domain"/>
    <property type="match status" value="1"/>
</dbReference>
<dbReference type="Gene3D" id="3.40.50.11540">
    <property type="entry name" value="NADH-ubiquinone oxidoreductase 51kDa subunit"/>
    <property type="match status" value="1"/>
</dbReference>
<dbReference type="Gene3D" id="3.10.20.600">
    <property type="match status" value="1"/>
</dbReference>
<gene>
    <name evidence="7" type="ORF">B9J77_03370</name>
</gene>
<dbReference type="InterPro" id="IPR011538">
    <property type="entry name" value="Nuo51_FMN-bd"/>
</dbReference>
<dbReference type="GO" id="GO:0046872">
    <property type="term" value="F:metal ion binding"/>
    <property type="evidence" value="ECO:0007669"/>
    <property type="project" value="UniProtKB-KW"/>
</dbReference>
<dbReference type="CDD" id="cd02980">
    <property type="entry name" value="TRX_Fd_family"/>
    <property type="match status" value="1"/>
</dbReference>
<dbReference type="InterPro" id="IPR017900">
    <property type="entry name" value="4Fe4S_Fe_S_CS"/>
</dbReference>
<keyword evidence="3" id="KW-0479">Metal-binding</keyword>
<dbReference type="Pfam" id="PF13237">
    <property type="entry name" value="Fer4_10"/>
    <property type="match status" value="1"/>
</dbReference>
<keyword evidence="5" id="KW-0411">Iron-sulfur</keyword>
<proteinExistence type="inferred from homology"/>
<evidence type="ECO:0000313" key="8">
    <source>
        <dbReference type="Proteomes" id="UP000266287"/>
    </source>
</evidence>
<dbReference type="InterPro" id="IPR017896">
    <property type="entry name" value="4Fe4S_Fe-S-bd"/>
</dbReference>
<dbReference type="Gene3D" id="6.10.250.1450">
    <property type="match status" value="1"/>
</dbReference>
<feature type="domain" description="4Fe-4S ferredoxin-type" evidence="6">
    <location>
        <begin position="557"/>
        <end position="586"/>
    </location>
</feature>
<dbReference type="SUPFAM" id="SSF54862">
    <property type="entry name" value="4Fe-4S ferredoxins"/>
    <property type="match status" value="1"/>
</dbReference>
<dbReference type="PANTHER" id="PTHR43578">
    <property type="entry name" value="NADH-QUINONE OXIDOREDUCTASE SUBUNIT F"/>
    <property type="match status" value="1"/>
</dbReference>
<dbReference type="InterPro" id="IPR037207">
    <property type="entry name" value="Nuop51_4Fe4S-bd_sf"/>
</dbReference>
<dbReference type="SUPFAM" id="SSF140490">
    <property type="entry name" value="Nqo1C-terminal domain-like"/>
    <property type="match status" value="1"/>
</dbReference>
<feature type="domain" description="4Fe-4S ferredoxin-type" evidence="6">
    <location>
        <begin position="587"/>
        <end position="618"/>
    </location>
</feature>
<organism evidence="7 8">
    <name type="scientific">candidate division NPL-UPA2 bacterium Unc8</name>
    <dbReference type="NCBI Taxonomy" id="1980939"/>
    <lineage>
        <taxon>Bacteria</taxon>
    </lineage>
</organism>
<evidence type="ECO:0000256" key="5">
    <source>
        <dbReference type="ARBA" id="ARBA00023014"/>
    </source>
</evidence>
<evidence type="ECO:0000256" key="1">
    <source>
        <dbReference type="ARBA" id="ARBA00007523"/>
    </source>
</evidence>
<dbReference type="Gene3D" id="3.40.30.10">
    <property type="entry name" value="Glutaredoxin"/>
    <property type="match status" value="1"/>
</dbReference>
<dbReference type="InterPro" id="IPR036249">
    <property type="entry name" value="Thioredoxin-like_sf"/>
</dbReference>
<dbReference type="AlphaFoldDB" id="A0A399FW13"/>
<evidence type="ECO:0000256" key="4">
    <source>
        <dbReference type="ARBA" id="ARBA00023004"/>
    </source>
</evidence>
<dbReference type="EMBL" id="NDHY01000006">
    <property type="protein sequence ID" value="RII00177.1"/>
    <property type="molecule type" value="Genomic_DNA"/>
</dbReference>
<dbReference type="PROSITE" id="PS51379">
    <property type="entry name" value="4FE4S_FER_2"/>
    <property type="match status" value="2"/>
</dbReference>
<evidence type="ECO:0000256" key="2">
    <source>
        <dbReference type="ARBA" id="ARBA00022485"/>
    </source>
</evidence>
<dbReference type="PROSITE" id="PS00198">
    <property type="entry name" value="4FE4S_FER_1"/>
    <property type="match status" value="2"/>
</dbReference>
<dbReference type="Pfam" id="PF10589">
    <property type="entry name" value="NADH_4Fe-4S"/>
    <property type="match status" value="1"/>
</dbReference>
<evidence type="ECO:0000259" key="6">
    <source>
        <dbReference type="PROSITE" id="PS51379"/>
    </source>
</evidence>
<keyword evidence="4" id="KW-0408">Iron</keyword>
<dbReference type="Gene3D" id="3.30.70.20">
    <property type="match status" value="1"/>
</dbReference>
<dbReference type="Proteomes" id="UP000266287">
    <property type="component" value="Unassembled WGS sequence"/>
</dbReference>
<dbReference type="SUPFAM" id="SSF142984">
    <property type="entry name" value="Nqo1 middle domain-like"/>
    <property type="match status" value="1"/>
</dbReference>